<dbReference type="PROSITE" id="PS51186">
    <property type="entry name" value="GNAT"/>
    <property type="match status" value="1"/>
</dbReference>
<dbReference type="InterPro" id="IPR016181">
    <property type="entry name" value="Acyl_CoA_acyltransferase"/>
</dbReference>
<dbReference type="Proteomes" id="UP001427805">
    <property type="component" value="Unassembled WGS sequence"/>
</dbReference>
<dbReference type="Pfam" id="PF00583">
    <property type="entry name" value="Acetyltransf_1"/>
    <property type="match status" value="1"/>
</dbReference>
<proteinExistence type="predicted"/>
<organism evidence="4 5">
    <name type="scientific">Sphingomonas rustica</name>
    <dbReference type="NCBI Taxonomy" id="3103142"/>
    <lineage>
        <taxon>Bacteria</taxon>
        <taxon>Pseudomonadati</taxon>
        <taxon>Pseudomonadota</taxon>
        <taxon>Alphaproteobacteria</taxon>
        <taxon>Sphingomonadales</taxon>
        <taxon>Sphingomonadaceae</taxon>
        <taxon>Sphingomonas</taxon>
    </lineage>
</organism>
<keyword evidence="5" id="KW-1185">Reference proteome</keyword>
<evidence type="ECO:0000256" key="1">
    <source>
        <dbReference type="ARBA" id="ARBA00022679"/>
    </source>
</evidence>
<comment type="caution">
    <text evidence="4">The sequence shown here is derived from an EMBL/GenBank/DDBJ whole genome shotgun (WGS) entry which is preliminary data.</text>
</comment>
<feature type="domain" description="N-acetyltransferase" evidence="3">
    <location>
        <begin position="5"/>
        <end position="168"/>
    </location>
</feature>
<protein>
    <submittedName>
        <fullName evidence="4">GNAT family N-acetyltransferase</fullName>
        <ecNumber evidence="4">2.3.1.-</ecNumber>
    </submittedName>
</protein>
<evidence type="ECO:0000256" key="2">
    <source>
        <dbReference type="ARBA" id="ARBA00023315"/>
    </source>
</evidence>
<gene>
    <name evidence="4" type="ORF">TPR58_11260</name>
</gene>
<sequence length="171" mass="18636">MSASPVIRPAHLADLPDLHRVIERAYRGESARAGWTHEADLIPQGDRTDPATLAALMSEPASRLLVAFDADRLVGCVNVQDRGDGTAYLGLLCVDPTLQAAGIGRQLVSAAERTARNGFVAARIEMTVIEQRAELIAWYQRLGYAPSGERRDFPVPMDPPFFMTVLVKPLA</sequence>
<keyword evidence="1 4" id="KW-0808">Transferase</keyword>
<keyword evidence="2 4" id="KW-0012">Acyltransferase</keyword>
<dbReference type="PANTHER" id="PTHR43877:SF2">
    <property type="entry name" value="AMINOALKYLPHOSPHONATE N-ACETYLTRANSFERASE-RELATED"/>
    <property type="match status" value="1"/>
</dbReference>
<dbReference type="Gene3D" id="3.40.630.30">
    <property type="match status" value="1"/>
</dbReference>
<dbReference type="SUPFAM" id="SSF55729">
    <property type="entry name" value="Acyl-CoA N-acyltransferases (Nat)"/>
    <property type="match status" value="1"/>
</dbReference>
<dbReference type="EMBL" id="JBDIZK010000006">
    <property type="protein sequence ID" value="MEN3747747.1"/>
    <property type="molecule type" value="Genomic_DNA"/>
</dbReference>
<evidence type="ECO:0000313" key="4">
    <source>
        <dbReference type="EMBL" id="MEN3747747.1"/>
    </source>
</evidence>
<dbReference type="CDD" id="cd04301">
    <property type="entry name" value="NAT_SF"/>
    <property type="match status" value="1"/>
</dbReference>
<dbReference type="PANTHER" id="PTHR43877">
    <property type="entry name" value="AMINOALKYLPHOSPHONATE N-ACETYLTRANSFERASE-RELATED-RELATED"/>
    <property type="match status" value="1"/>
</dbReference>
<reference evidence="4 5" key="1">
    <citation type="submission" date="2024-05" db="EMBL/GenBank/DDBJ databases">
        <title>Sphingomonas sp. HF-S3 16S ribosomal RNA gene Genome sequencing and assembly.</title>
        <authorList>
            <person name="Lee H."/>
        </authorList>
    </citation>
    <scope>NUCLEOTIDE SEQUENCE [LARGE SCALE GENOMIC DNA]</scope>
    <source>
        <strain evidence="4 5">HF-S3</strain>
    </source>
</reference>
<dbReference type="InterPro" id="IPR000182">
    <property type="entry name" value="GNAT_dom"/>
</dbReference>
<accession>A0ABV0BBK0</accession>
<evidence type="ECO:0000313" key="5">
    <source>
        <dbReference type="Proteomes" id="UP001427805"/>
    </source>
</evidence>
<evidence type="ECO:0000259" key="3">
    <source>
        <dbReference type="PROSITE" id="PS51186"/>
    </source>
</evidence>
<name>A0ABV0BBK0_9SPHN</name>
<dbReference type="GO" id="GO:0016746">
    <property type="term" value="F:acyltransferase activity"/>
    <property type="evidence" value="ECO:0007669"/>
    <property type="project" value="UniProtKB-KW"/>
</dbReference>
<dbReference type="RefSeq" id="WP_346246756.1">
    <property type="nucleotide sequence ID" value="NZ_JBDIZK010000006.1"/>
</dbReference>
<dbReference type="InterPro" id="IPR050832">
    <property type="entry name" value="Bact_Acetyltransf"/>
</dbReference>
<dbReference type="EC" id="2.3.1.-" evidence="4"/>